<keyword evidence="3" id="KW-1185">Reference proteome</keyword>
<keyword evidence="1" id="KW-0472">Membrane</keyword>
<gene>
    <name evidence="2" type="ORF">C7M71_026055</name>
</gene>
<name>A0A345T2Z1_9ACTN</name>
<evidence type="ECO:0000313" key="2">
    <source>
        <dbReference type="EMBL" id="AXI80346.1"/>
    </source>
</evidence>
<dbReference type="EMBL" id="CP031264">
    <property type="protein sequence ID" value="AXI80346.1"/>
    <property type="molecule type" value="Genomic_DNA"/>
</dbReference>
<dbReference type="KEGG" id="stri:C7M71_026055"/>
<accession>A0A345T2Z1</accession>
<feature type="transmembrane region" description="Helical" evidence="1">
    <location>
        <begin position="20"/>
        <end position="49"/>
    </location>
</feature>
<dbReference type="AlphaFoldDB" id="A0A345T2Z1"/>
<dbReference type="RefSeq" id="WP_111491870.1">
    <property type="nucleotide sequence ID" value="NZ_CP031264.1"/>
</dbReference>
<proteinExistence type="predicted"/>
<protein>
    <submittedName>
        <fullName evidence="2">Uncharacterized protein</fullName>
    </submittedName>
</protein>
<evidence type="ECO:0000313" key="3">
    <source>
        <dbReference type="Proteomes" id="UP000249340"/>
    </source>
</evidence>
<reference evidence="3" key="1">
    <citation type="submission" date="2018-07" db="EMBL/GenBank/DDBJ databases">
        <title>Streptacidiphilus bronchialis DSM 106435 chromosome.</title>
        <authorList>
            <person name="Batra D."/>
            <person name="Gulvik C.A."/>
        </authorList>
    </citation>
    <scope>NUCLEOTIDE SEQUENCE [LARGE SCALE GENOMIC DNA]</scope>
    <source>
        <strain evidence="3">DSM 106435</strain>
    </source>
</reference>
<dbReference type="Proteomes" id="UP000249340">
    <property type="component" value="Chromosome"/>
</dbReference>
<keyword evidence="1" id="KW-0812">Transmembrane</keyword>
<organism evidence="2 3">
    <name type="scientific">Peterkaempfera bronchialis</name>
    <dbReference type="NCBI Taxonomy" id="2126346"/>
    <lineage>
        <taxon>Bacteria</taxon>
        <taxon>Bacillati</taxon>
        <taxon>Actinomycetota</taxon>
        <taxon>Actinomycetes</taxon>
        <taxon>Kitasatosporales</taxon>
        <taxon>Streptomycetaceae</taxon>
        <taxon>Peterkaempfera</taxon>
    </lineage>
</organism>
<evidence type="ECO:0000256" key="1">
    <source>
        <dbReference type="SAM" id="Phobius"/>
    </source>
</evidence>
<keyword evidence="1" id="KW-1133">Transmembrane helix</keyword>
<sequence length="59" mass="6317">MLMHPLPHAHNLLQTAAVAVAVAVAVTAGQILSAVTAGLSMSLHTVRFLRPGRGRHRRR</sequence>